<reference evidence="1 2" key="1">
    <citation type="submission" date="2020-04" db="EMBL/GenBank/DDBJ databases">
        <title>Characterization and engineering of Streptomyces griseofuscus DSM40191 as a potential heterologous host for expression of BGCs.</title>
        <authorList>
            <person name="Gren T."/>
            <person name="Whitford C.M."/>
            <person name="Mohite O.S."/>
            <person name="Joergensen T.S."/>
            <person name="Nielsen J.B."/>
            <person name="Lee S.Y."/>
            <person name="Weber T."/>
        </authorList>
    </citation>
    <scope>NUCLEOTIDE SEQUENCE [LARGE SCALE GENOMIC DNA]</scope>
    <source>
        <strain evidence="1 2">DSM 40191</strain>
    </source>
</reference>
<dbReference type="EMBL" id="CP051006">
    <property type="protein sequence ID" value="QNT96778.1"/>
    <property type="molecule type" value="Genomic_DNA"/>
</dbReference>
<gene>
    <name evidence="1" type="ORF">HEP81_06543</name>
</gene>
<proteinExistence type="predicted"/>
<dbReference type="GeneID" id="91466072"/>
<dbReference type="KEGG" id="sgf:HEP81_06543"/>
<accession>A0A7H1Q8Z8</accession>
<organism evidence="1 2">
    <name type="scientific">Streptomyces griseofuscus</name>
    <dbReference type="NCBI Taxonomy" id="146922"/>
    <lineage>
        <taxon>Bacteria</taxon>
        <taxon>Bacillati</taxon>
        <taxon>Actinomycetota</taxon>
        <taxon>Actinomycetes</taxon>
        <taxon>Kitasatosporales</taxon>
        <taxon>Streptomycetaceae</taxon>
        <taxon>Streptomyces</taxon>
    </lineage>
</organism>
<protein>
    <submittedName>
        <fullName evidence="1">Uncharacterized protein</fullName>
    </submittedName>
</protein>
<dbReference type="Proteomes" id="UP000516422">
    <property type="component" value="Chromosome"/>
</dbReference>
<evidence type="ECO:0000313" key="1">
    <source>
        <dbReference type="EMBL" id="QNT96778.1"/>
    </source>
</evidence>
<dbReference type="AlphaFoldDB" id="A0A7H1Q8Z8"/>
<name>A0A7H1Q8Z8_9ACTN</name>
<dbReference type="RefSeq" id="WP_157854499.1">
    <property type="nucleotide sequence ID" value="NZ_CP051006.1"/>
</dbReference>
<evidence type="ECO:0000313" key="2">
    <source>
        <dbReference type="Proteomes" id="UP000516422"/>
    </source>
</evidence>
<sequence length="52" mass="5667">MMCARCNKVIQPGEKTEKITNPGATAAGADIEIHAKLCRRAAQQTTPTPRWT</sequence>